<sequence length="370" mass="40242">MKEILAIIAAYNALNTSTTKAALATVVRVEGSSYRRTGARMLILDNGQWVGGISGGCLEGDALRRARLAIAQSKPTLVTYDTTDDDDYQIGVGLGCNGVIDVLISPLHPDHPNPLDCLKTCLDDARKTHVLLTLTSFTGSFGDLQRGDMIRYDGPDSLLALGDAELTTPIEQKIQQYISKGKSAPFAFELSNGQSLELFIEVLLPVPHLILMGQQYDVLPLVRMSNELGWMATVVANPQKVTQTLFAEAHAIVAPDAFASIPIDQQTAVILMAHDFKTDKNNLPRVLTTDVPFIGMLGPRVRAERIFNELSDEGRFDGETDRIHAPIGLDIGAATPEEIALSIVAEVRAFLSHRSGTALRHRAAPIHERE</sequence>
<protein>
    <submittedName>
        <fullName evidence="3">XdhC/CoxI family protein</fullName>
    </submittedName>
</protein>
<organism evidence="3 4">
    <name type="scientific">Spirosoma oryzae</name>
    <dbReference type="NCBI Taxonomy" id="1469603"/>
    <lineage>
        <taxon>Bacteria</taxon>
        <taxon>Pseudomonadati</taxon>
        <taxon>Bacteroidota</taxon>
        <taxon>Cytophagia</taxon>
        <taxon>Cytophagales</taxon>
        <taxon>Cytophagaceae</taxon>
        <taxon>Spirosoma</taxon>
    </lineage>
</organism>
<dbReference type="Proteomes" id="UP000238375">
    <property type="component" value="Unassembled WGS sequence"/>
</dbReference>
<evidence type="ECO:0000259" key="1">
    <source>
        <dbReference type="Pfam" id="PF02625"/>
    </source>
</evidence>
<name>A0A2T0SUE7_9BACT</name>
<dbReference type="Pfam" id="PF02625">
    <property type="entry name" value="XdhC_CoxI"/>
    <property type="match status" value="1"/>
</dbReference>
<dbReference type="PANTHER" id="PTHR30388">
    <property type="entry name" value="ALDEHYDE OXIDOREDUCTASE MOLYBDENUM COFACTOR ASSEMBLY PROTEIN"/>
    <property type="match status" value="1"/>
</dbReference>
<comment type="caution">
    <text evidence="3">The sequence shown here is derived from an EMBL/GenBank/DDBJ whole genome shotgun (WGS) entry which is preliminary data.</text>
</comment>
<evidence type="ECO:0000313" key="3">
    <source>
        <dbReference type="EMBL" id="PRY37039.1"/>
    </source>
</evidence>
<dbReference type="Gene3D" id="3.40.50.720">
    <property type="entry name" value="NAD(P)-binding Rossmann-like Domain"/>
    <property type="match status" value="1"/>
</dbReference>
<feature type="domain" description="XdhC Rossmann" evidence="2">
    <location>
        <begin position="209"/>
        <end position="347"/>
    </location>
</feature>
<dbReference type="AlphaFoldDB" id="A0A2T0SUE7"/>
<dbReference type="InterPro" id="IPR052698">
    <property type="entry name" value="MoCofactor_Util/Proc"/>
</dbReference>
<evidence type="ECO:0000259" key="2">
    <source>
        <dbReference type="Pfam" id="PF13478"/>
    </source>
</evidence>
<dbReference type="EMBL" id="PVTE01000011">
    <property type="protein sequence ID" value="PRY37039.1"/>
    <property type="molecule type" value="Genomic_DNA"/>
</dbReference>
<dbReference type="PANTHER" id="PTHR30388:SF6">
    <property type="entry name" value="XANTHINE DEHYDROGENASE SUBUNIT A-RELATED"/>
    <property type="match status" value="1"/>
</dbReference>
<accession>A0A2T0SUE7</accession>
<dbReference type="InterPro" id="IPR027051">
    <property type="entry name" value="XdhC_Rossmann_dom"/>
</dbReference>
<dbReference type="OrthoDB" id="9773039at2"/>
<dbReference type="RefSeq" id="WP_106138519.1">
    <property type="nucleotide sequence ID" value="NZ_PVTE01000011.1"/>
</dbReference>
<dbReference type="Pfam" id="PF13478">
    <property type="entry name" value="XdhC_C"/>
    <property type="match status" value="1"/>
</dbReference>
<reference evidence="3 4" key="1">
    <citation type="submission" date="2018-03" db="EMBL/GenBank/DDBJ databases">
        <title>Genomic Encyclopedia of Archaeal and Bacterial Type Strains, Phase II (KMG-II): from individual species to whole genera.</title>
        <authorList>
            <person name="Goeker M."/>
        </authorList>
    </citation>
    <scope>NUCLEOTIDE SEQUENCE [LARGE SCALE GENOMIC DNA]</scope>
    <source>
        <strain evidence="3 4">DSM 28354</strain>
    </source>
</reference>
<evidence type="ECO:0000313" key="4">
    <source>
        <dbReference type="Proteomes" id="UP000238375"/>
    </source>
</evidence>
<dbReference type="InterPro" id="IPR003777">
    <property type="entry name" value="XdhC_CoxI"/>
</dbReference>
<feature type="domain" description="XdhC- CoxI" evidence="1">
    <location>
        <begin position="19"/>
        <end position="81"/>
    </location>
</feature>
<gene>
    <name evidence="3" type="ORF">CLV58_11176</name>
</gene>
<keyword evidence="4" id="KW-1185">Reference proteome</keyword>
<proteinExistence type="predicted"/>